<dbReference type="Gene3D" id="2.10.260.10">
    <property type="match status" value="1"/>
</dbReference>
<dbReference type="NCBIfam" id="TIGR01439">
    <property type="entry name" value="lp_hng_hel_AbrB"/>
    <property type="match status" value="1"/>
</dbReference>
<comment type="caution">
    <text evidence="2">The sequence shown here is derived from an EMBL/GenBank/DDBJ whole genome shotgun (WGS) entry which is preliminary data.</text>
</comment>
<gene>
    <name evidence="2" type="ORF">ACFSBT_14160</name>
</gene>
<feature type="domain" description="SpoVT-AbrB" evidence="1">
    <location>
        <begin position="5"/>
        <end position="50"/>
    </location>
</feature>
<dbReference type="PANTHER" id="PTHR34860">
    <property type="entry name" value="REPRESSOR-LIKE PROTEIN SSO7C3"/>
    <property type="match status" value="1"/>
</dbReference>
<dbReference type="Proteomes" id="UP001597187">
    <property type="component" value="Unassembled WGS sequence"/>
</dbReference>
<sequence>MSTDSETRKVGDRGQVVIPKRLRRERNIKGGDEIEFVTRGDDIVLRVRPSEDDLAAAYQRTAARDEEVADAFADTSTEADAYLGDAPEWE</sequence>
<organism evidence="2 3">
    <name type="scientific">Halomarina rubra</name>
    <dbReference type="NCBI Taxonomy" id="2071873"/>
    <lineage>
        <taxon>Archaea</taxon>
        <taxon>Methanobacteriati</taxon>
        <taxon>Methanobacteriota</taxon>
        <taxon>Stenosarchaea group</taxon>
        <taxon>Halobacteria</taxon>
        <taxon>Halobacteriales</taxon>
        <taxon>Natronomonadaceae</taxon>
        <taxon>Halomarina</taxon>
    </lineage>
</organism>
<accession>A0ABD6AXT5</accession>
<dbReference type="PANTHER" id="PTHR34860:SF6">
    <property type="entry name" value="REPRESSOR-LIKE PROTEIN SSO7C3"/>
    <property type="match status" value="1"/>
</dbReference>
<keyword evidence="3" id="KW-1185">Reference proteome</keyword>
<dbReference type="SMART" id="SM00966">
    <property type="entry name" value="SpoVT_AbrB"/>
    <property type="match status" value="1"/>
</dbReference>
<dbReference type="AlphaFoldDB" id="A0ABD6AXT5"/>
<dbReference type="Pfam" id="PF04014">
    <property type="entry name" value="MazE_antitoxin"/>
    <property type="match status" value="1"/>
</dbReference>
<dbReference type="PROSITE" id="PS51740">
    <property type="entry name" value="SPOVT_ABRB"/>
    <property type="match status" value="1"/>
</dbReference>
<protein>
    <submittedName>
        <fullName evidence="2">AbrB/MazE/SpoVT family DNA-binding domain-containing protein</fullName>
    </submittedName>
</protein>
<dbReference type="InterPro" id="IPR037914">
    <property type="entry name" value="SpoVT-AbrB_sf"/>
</dbReference>
<dbReference type="InterPro" id="IPR007159">
    <property type="entry name" value="SpoVT-AbrB_dom"/>
</dbReference>
<evidence type="ECO:0000313" key="2">
    <source>
        <dbReference type="EMBL" id="MFD1514422.1"/>
    </source>
</evidence>
<reference evidence="2 3" key="1">
    <citation type="journal article" date="2019" name="Int. J. Syst. Evol. Microbiol.">
        <title>The Global Catalogue of Microorganisms (GCM) 10K type strain sequencing project: providing services to taxonomists for standard genome sequencing and annotation.</title>
        <authorList>
            <consortium name="The Broad Institute Genomics Platform"/>
            <consortium name="The Broad Institute Genome Sequencing Center for Infectious Disease"/>
            <person name="Wu L."/>
            <person name="Ma J."/>
        </authorList>
    </citation>
    <scope>NUCLEOTIDE SEQUENCE [LARGE SCALE GENOMIC DNA]</scope>
    <source>
        <strain evidence="2 3">CGMCC 1.12563</strain>
    </source>
</reference>
<dbReference type="InterPro" id="IPR052975">
    <property type="entry name" value="Repressor-like_regulatory"/>
</dbReference>
<dbReference type="SUPFAM" id="SSF89447">
    <property type="entry name" value="AbrB/MazE/MraZ-like"/>
    <property type="match status" value="1"/>
</dbReference>
<name>A0ABD6AXT5_9EURY</name>
<proteinExistence type="predicted"/>
<keyword evidence="2" id="KW-0238">DNA-binding</keyword>
<evidence type="ECO:0000313" key="3">
    <source>
        <dbReference type="Proteomes" id="UP001597187"/>
    </source>
</evidence>
<dbReference type="GO" id="GO:0003677">
    <property type="term" value="F:DNA binding"/>
    <property type="evidence" value="ECO:0007669"/>
    <property type="project" value="UniProtKB-KW"/>
</dbReference>
<dbReference type="EMBL" id="JBHUDC010000007">
    <property type="protein sequence ID" value="MFD1514422.1"/>
    <property type="molecule type" value="Genomic_DNA"/>
</dbReference>
<dbReference type="RefSeq" id="WP_250874376.1">
    <property type="nucleotide sequence ID" value="NZ_JALXFV010000007.1"/>
</dbReference>
<evidence type="ECO:0000259" key="1">
    <source>
        <dbReference type="PROSITE" id="PS51740"/>
    </source>
</evidence>